<dbReference type="EnsemblPlants" id="Pp3c9_25170V3.1">
    <property type="protein sequence ID" value="Pp3c9_25170V3.1"/>
    <property type="gene ID" value="Pp3c9_25170"/>
</dbReference>
<dbReference type="GO" id="GO:0034426">
    <property type="term" value="C:etioplast membrane"/>
    <property type="evidence" value="ECO:0007669"/>
    <property type="project" value="UniProtKB-SubCell"/>
</dbReference>
<evidence type="ECO:0000256" key="3">
    <source>
        <dbReference type="ARBA" id="ARBA00004441"/>
    </source>
</evidence>
<evidence type="ECO:0000256" key="11">
    <source>
        <dbReference type="ARBA" id="ARBA00023065"/>
    </source>
</evidence>
<dbReference type="GO" id="GO:0022843">
    <property type="term" value="F:voltage-gated monoatomic cation channel activity"/>
    <property type="evidence" value="ECO:0007669"/>
    <property type="project" value="InterPro"/>
</dbReference>
<comment type="subcellular location">
    <subcellularLocation>
        <location evidence="2">Plastid</location>
        <location evidence="2">Chloroplast outer membrane</location>
        <topology evidence="2">Multi-pass membrane protein</topology>
    </subcellularLocation>
    <subcellularLocation>
        <location evidence="3">Plastid</location>
        <location evidence="3">Etioplast membrane</location>
        <topology evidence="3">Multi-pass membrane protein</topology>
    </subcellularLocation>
</comment>
<dbReference type="eggNOG" id="ENOG502QUHD">
    <property type="taxonomic scope" value="Eukaryota"/>
</dbReference>
<keyword evidence="5" id="KW-0813">Transport</keyword>
<evidence type="ECO:0000256" key="4">
    <source>
        <dbReference type="ARBA" id="ARBA00011593"/>
    </source>
</evidence>
<keyword evidence="6" id="KW-1134">Transmembrane beta strand</keyword>
<sequence>MLKALVKTKYDSSANTATATVIIPVGDVKLKSTCADTTFAPGEGVSLRGVAFGVEKPGAFMIDYDMHTQAPRFQFMAGAQIAQKPLKLTYIHAQKRNTTLLEGSLSLDARNKVTGAYSFNTHKGSLKYTYVHGSGTTLEPSYDFGTEAWHFTAFKKVSQHDTARCGFDAHHNTVGLEWTRDSKEYGQFKIMATVPTDTSKTLKLVAEKTWSVDF</sequence>
<dbReference type="GO" id="GO:0009707">
    <property type="term" value="C:chloroplast outer membrane"/>
    <property type="evidence" value="ECO:0007669"/>
    <property type="project" value="UniProtKB-SubCell"/>
</dbReference>
<evidence type="ECO:0000256" key="7">
    <source>
        <dbReference type="ARBA" id="ARBA00022528"/>
    </source>
</evidence>
<reference evidence="14 16" key="2">
    <citation type="journal article" date="2018" name="Plant J.">
        <title>The Physcomitrella patens chromosome-scale assembly reveals moss genome structure and evolution.</title>
        <authorList>
            <person name="Lang D."/>
            <person name="Ullrich K.K."/>
            <person name="Murat F."/>
            <person name="Fuchs J."/>
            <person name="Jenkins J."/>
            <person name="Haas F.B."/>
            <person name="Piednoel M."/>
            <person name="Gundlach H."/>
            <person name="Van Bel M."/>
            <person name="Meyberg R."/>
            <person name="Vives C."/>
            <person name="Morata J."/>
            <person name="Symeonidi A."/>
            <person name="Hiss M."/>
            <person name="Muchero W."/>
            <person name="Kamisugi Y."/>
            <person name="Saleh O."/>
            <person name="Blanc G."/>
            <person name="Decker E.L."/>
            <person name="van Gessel N."/>
            <person name="Grimwood J."/>
            <person name="Hayes R.D."/>
            <person name="Graham S.W."/>
            <person name="Gunter L.E."/>
            <person name="McDaniel S.F."/>
            <person name="Hoernstein S.N.W."/>
            <person name="Larsson A."/>
            <person name="Li F.W."/>
            <person name="Perroud P.F."/>
            <person name="Phillips J."/>
            <person name="Ranjan P."/>
            <person name="Rokshar D.S."/>
            <person name="Rothfels C.J."/>
            <person name="Schneider L."/>
            <person name="Shu S."/>
            <person name="Stevenson D.W."/>
            <person name="Thummler F."/>
            <person name="Tillich M."/>
            <person name="Villarreal Aguilar J.C."/>
            <person name="Widiez T."/>
            <person name="Wong G.K."/>
            <person name="Wymore A."/>
            <person name="Zhang Y."/>
            <person name="Zimmer A.D."/>
            <person name="Quatrano R.S."/>
            <person name="Mayer K.F.X."/>
            <person name="Goodstein D."/>
            <person name="Casacuberta J.M."/>
            <person name="Vandepoele K."/>
            <person name="Reski R."/>
            <person name="Cuming A.C."/>
            <person name="Tuskan G.A."/>
            <person name="Maumus F."/>
            <person name="Salse J."/>
            <person name="Schmutz J."/>
            <person name="Rensing S.A."/>
        </authorList>
    </citation>
    <scope>NUCLEOTIDE SEQUENCE [LARGE SCALE GENOMIC DNA]</scope>
    <source>
        <strain evidence="15 16">cv. Gransden 2004</strain>
    </source>
</reference>
<dbReference type="OMA" id="ETSWDFD"/>
<keyword evidence="7" id="KW-0150">Chloroplast</keyword>
<dbReference type="AlphaFoldDB" id="A9SX44"/>
<evidence type="ECO:0000256" key="2">
    <source>
        <dbReference type="ARBA" id="ARBA00004396"/>
    </source>
</evidence>
<dbReference type="PANTHER" id="PTHR35284">
    <property type="entry name" value="OUTER ENVELOPE PORE PROTEIN 24A, CHLOROPLASTIC-RELATED"/>
    <property type="match status" value="1"/>
</dbReference>
<keyword evidence="16" id="KW-1185">Reference proteome</keyword>
<evidence type="ECO:0000256" key="1">
    <source>
        <dbReference type="ARBA" id="ARBA00002327"/>
    </source>
</evidence>
<dbReference type="GO" id="GO:0034765">
    <property type="term" value="P:regulation of monoatomic ion transmembrane transport"/>
    <property type="evidence" value="ECO:0007669"/>
    <property type="project" value="InterPro"/>
</dbReference>
<dbReference type="EMBL" id="ABEU02000009">
    <property type="protein sequence ID" value="PNR48691.1"/>
    <property type="molecule type" value="Genomic_DNA"/>
</dbReference>
<keyword evidence="12" id="KW-0626">Porin</keyword>
<keyword evidence="8" id="KW-0934">Plastid</keyword>
<keyword evidence="10" id="KW-1002">Plastid outer membrane</keyword>
<dbReference type="Proteomes" id="UP000006727">
    <property type="component" value="Chromosome 9"/>
</dbReference>
<keyword evidence="9" id="KW-0812">Transmembrane</keyword>
<name>A9SX44_PHYPA</name>
<dbReference type="Gramene" id="Pp3c9_25170V3.2">
    <property type="protein sequence ID" value="Pp3c9_25170V3.2"/>
    <property type="gene ID" value="Pp3c9_25170"/>
</dbReference>
<evidence type="ECO:0000256" key="5">
    <source>
        <dbReference type="ARBA" id="ARBA00022448"/>
    </source>
</evidence>
<accession>A9SX44</accession>
<evidence type="ECO:0000313" key="14">
    <source>
        <dbReference type="EMBL" id="PNR48691.1"/>
    </source>
</evidence>
<organism evidence="14">
    <name type="scientific">Physcomitrium patens</name>
    <name type="common">Spreading-leaved earth moss</name>
    <name type="synonym">Physcomitrella patens</name>
    <dbReference type="NCBI Taxonomy" id="3218"/>
    <lineage>
        <taxon>Eukaryota</taxon>
        <taxon>Viridiplantae</taxon>
        <taxon>Streptophyta</taxon>
        <taxon>Embryophyta</taxon>
        <taxon>Bryophyta</taxon>
        <taxon>Bryophytina</taxon>
        <taxon>Bryopsida</taxon>
        <taxon>Funariidae</taxon>
        <taxon>Funariales</taxon>
        <taxon>Funariaceae</taxon>
        <taxon>Physcomitrium</taxon>
    </lineage>
</organism>
<dbReference type="HOGENOM" id="CLU_077010_0_0_1"/>
<comment type="function">
    <text evidence="1">High-conductance voltage-dependent solute channel with a slight selectivity for cations transporting triosephosphates, dicarboxylic acids, ATP, inorganic phosphate (Pi), sugars, and positively or negatively charged amino acids.</text>
</comment>
<dbReference type="Gramene" id="Pp3c9_25170V3.1">
    <property type="protein sequence ID" value="Pp3c9_25170V3.1"/>
    <property type="gene ID" value="Pp3c9_25170"/>
</dbReference>
<evidence type="ECO:0000256" key="10">
    <source>
        <dbReference type="ARBA" id="ARBA00022805"/>
    </source>
</evidence>
<evidence type="ECO:0000313" key="16">
    <source>
        <dbReference type="Proteomes" id="UP000006727"/>
    </source>
</evidence>
<evidence type="ECO:0000256" key="8">
    <source>
        <dbReference type="ARBA" id="ARBA00022640"/>
    </source>
</evidence>
<keyword evidence="11" id="KW-0406">Ion transport</keyword>
<keyword evidence="13" id="KW-0472">Membrane</keyword>
<evidence type="ECO:0000256" key="6">
    <source>
        <dbReference type="ARBA" id="ARBA00022452"/>
    </source>
</evidence>
<dbReference type="GO" id="GO:0015288">
    <property type="term" value="F:porin activity"/>
    <property type="evidence" value="ECO:0007669"/>
    <property type="project" value="UniProtKB-KW"/>
</dbReference>
<dbReference type="PANTHER" id="PTHR35284:SF1">
    <property type="entry name" value="OUTER ENVELOPE PORE PROTEIN 24A, CHLOROPLASTIC-RELATED"/>
    <property type="match status" value="1"/>
</dbReference>
<evidence type="ECO:0008006" key="17">
    <source>
        <dbReference type="Google" id="ProtNLM"/>
    </source>
</evidence>
<reference evidence="14 16" key="1">
    <citation type="journal article" date="2008" name="Science">
        <title>The Physcomitrella genome reveals evolutionary insights into the conquest of land by plants.</title>
        <authorList>
            <person name="Rensing S."/>
            <person name="Lang D."/>
            <person name="Zimmer A."/>
            <person name="Terry A."/>
            <person name="Salamov A."/>
            <person name="Shapiro H."/>
            <person name="Nishiyama T."/>
            <person name="Perroud P.-F."/>
            <person name="Lindquist E."/>
            <person name="Kamisugi Y."/>
            <person name="Tanahashi T."/>
            <person name="Sakakibara K."/>
            <person name="Fujita T."/>
            <person name="Oishi K."/>
            <person name="Shin-I T."/>
            <person name="Kuroki Y."/>
            <person name="Toyoda A."/>
            <person name="Suzuki Y."/>
            <person name="Hashimoto A."/>
            <person name="Yamaguchi K."/>
            <person name="Sugano A."/>
            <person name="Kohara Y."/>
            <person name="Fujiyama A."/>
            <person name="Anterola A."/>
            <person name="Aoki S."/>
            <person name="Ashton N."/>
            <person name="Barbazuk W.B."/>
            <person name="Barker E."/>
            <person name="Bennetzen J."/>
            <person name="Bezanilla M."/>
            <person name="Blankenship R."/>
            <person name="Cho S.H."/>
            <person name="Dutcher S."/>
            <person name="Estelle M."/>
            <person name="Fawcett J.A."/>
            <person name="Gundlach H."/>
            <person name="Hanada K."/>
            <person name="Heyl A."/>
            <person name="Hicks K.A."/>
            <person name="Hugh J."/>
            <person name="Lohr M."/>
            <person name="Mayer K."/>
            <person name="Melkozernov A."/>
            <person name="Murata T."/>
            <person name="Nelson D."/>
            <person name="Pils B."/>
            <person name="Prigge M."/>
            <person name="Reiss B."/>
            <person name="Renner T."/>
            <person name="Rombauts S."/>
            <person name="Rushton P."/>
            <person name="Sanderfoot A."/>
            <person name="Schween G."/>
            <person name="Shiu S.-H."/>
            <person name="Stueber K."/>
            <person name="Theodoulou F.L."/>
            <person name="Tu H."/>
            <person name="Van de Peer Y."/>
            <person name="Verrier P.J."/>
            <person name="Waters E."/>
            <person name="Wood A."/>
            <person name="Yang L."/>
            <person name="Cove D."/>
            <person name="Cuming A."/>
            <person name="Hasebe M."/>
            <person name="Lucas S."/>
            <person name="Mishler D.B."/>
            <person name="Reski R."/>
            <person name="Grigoriev I."/>
            <person name="Quatrano R.S."/>
            <person name="Boore J.L."/>
        </authorList>
    </citation>
    <scope>NUCLEOTIDE SEQUENCE [LARGE SCALE GENOMIC DNA]</scope>
    <source>
        <strain evidence="15 16">cv. Gransden 2004</strain>
    </source>
</reference>
<evidence type="ECO:0000313" key="15">
    <source>
        <dbReference type="EnsemblPlants" id="Pp3c9_25170V3.1"/>
    </source>
</evidence>
<gene>
    <name evidence="15" type="primary">LOC112286975</name>
    <name evidence="14" type="ORF">PHYPA_013168</name>
</gene>
<dbReference type="GO" id="GO:0046930">
    <property type="term" value="C:pore complex"/>
    <property type="evidence" value="ECO:0007669"/>
    <property type="project" value="UniProtKB-KW"/>
</dbReference>
<dbReference type="PaxDb" id="3218-PP1S131_104V6.1"/>
<evidence type="ECO:0000256" key="13">
    <source>
        <dbReference type="ARBA" id="ARBA00023136"/>
    </source>
</evidence>
<evidence type="ECO:0000256" key="12">
    <source>
        <dbReference type="ARBA" id="ARBA00023114"/>
    </source>
</evidence>
<comment type="subunit">
    <text evidence="4">Homooligomers form large rather nonselective pores in plastidial outer membranes.</text>
</comment>
<evidence type="ECO:0000256" key="9">
    <source>
        <dbReference type="ARBA" id="ARBA00022692"/>
    </source>
</evidence>
<dbReference type="InterPro" id="IPR034626">
    <property type="entry name" value="OEP24"/>
</dbReference>
<dbReference type="GeneID" id="112286975"/>
<dbReference type="EnsemblPlants" id="Pp3c9_25170V3.2">
    <property type="protein sequence ID" value="Pp3c9_25170V3.2"/>
    <property type="gene ID" value="Pp3c9_25170"/>
</dbReference>
<dbReference type="OrthoDB" id="1185978at2759"/>
<dbReference type="RefSeq" id="XP_024385264.1">
    <property type="nucleotide sequence ID" value="XM_024529496.2"/>
</dbReference>
<reference evidence="15" key="3">
    <citation type="submission" date="2020-12" db="UniProtKB">
        <authorList>
            <consortium name="EnsemblPlants"/>
        </authorList>
    </citation>
    <scope>IDENTIFICATION</scope>
</reference>
<proteinExistence type="predicted"/>
<protein>
    <recommendedName>
        <fullName evidence="17">Outer envelope pore protein 24, chloroplastic</fullName>
    </recommendedName>
</protein>